<comment type="caution">
    <text evidence="2">The sequence shown here is derived from an EMBL/GenBank/DDBJ whole genome shotgun (WGS) entry which is preliminary data.</text>
</comment>
<evidence type="ECO:0000313" key="3">
    <source>
        <dbReference type="Proteomes" id="UP001501231"/>
    </source>
</evidence>
<proteinExistence type="predicted"/>
<dbReference type="EMBL" id="BAAARW010000006">
    <property type="protein sequence ID" value="GAA2410879.1"/>
    <property type="molecule type" value="Genomic_DNA"/>
</dbReference>
<evidence type="ECO:0000313" key="2">
    <source>
        <dbReference type="EMBL" id="GAA2410879.1"/>
    </source>
</evidence>
<accession>A0ABP5VV48</accession>
<sequence length="94" mass="9910">MGKLRVQPALAEDFAAPCSTPPPPSPTHGTDRPGGAGLTLDRGCTWKVDGPDRQHARRQELTTESALLSSARTSGCAAAPSSTSRPTKARQCRR</sequence>
<reference evidence="3" key="1">
    <citation type="journal article" date="2019" name="Int. J. Syst. Evol. Microbiol.">
        <title>The Global Catalogue of Microorganisms (GCM) 10K type strain sequencing project: providing services to taxonomists for standard genome sequencing and annotation.</title>
        <authorList>
            <consortium name="The Broad Institute Genomics Platform"/>
            <consortium name="The Broad Institute Genome Sequencing Center for Infectious Disease"/>
            <person name="Wu L."/>
            <person name="Ma J."/>
        </authorList>
    </citation>
    <scope>NUCLEOTIDE SEQUENCE [LARGE SCALE GENOMIC DNA]</scope>
    <source>
        <strain evidence="3">JCM 3325</strain>
    </source>
</reference>
<evidence type="ECO:0000256" key="1">
    <source>
        <dbReference type="SAM" id="MobiDB-lite"/>
    </source>
</evidence>
<protein>
    <submittedName>
        <fullName evidence="2">Uncharacterized protein</fullName>
    </submittedName>
</protein>
<name>A0ABP5VV48_9ACTN</name>
<feature type="compositionally biased region" description="Polar residues" evidence="1">
    <location>
        <begin position="62"/>
        <end position="73"/>
    </location>
</feature>
<gene>
    <name evidence="2" type="ORF">GCM10010191_19830</name>
</gene>
<dbReference type="Proteomes" id="UP001501231">
    <property type="component" value="Unassembled WGS sequence"/>
</dbReference>
<organism evidence="2 3">
    <name type="scientific">Actinomadura vinacea</name>
    <dbReference type="NCBI Taxonomy" id="115336"/>
    <lineage>
        <taxon>Bacteria</taxon>
        <taxon>Bacillati</taxon>
        <taxon>Actinomycetota</taxon>
        <taxon>Actinomycetes</taxon>
        <taxon>Streptosporangiales</taxon>
        <taxon>Thermomonosporaceae</taxon>
        <taxon>Actinomadura</taxon>
    </lineage>
</organism>
<feature type="region of interest" description="Disordered" evidence="1">
    <location>
        <begin position="1"/>
        <end position="94"/>
    </location>
</feature>
<feature type="compositionally biased region" description="Basic and acidic residues" evidence="1">
    <location>
        <begin position="49"/>
        <end position="61"/>
    </location>
</feature>
<keyword evidence="3" id="KW-1185">Reference proteome</keyword>